<dbReference type="Gene3D" id="3.40.50.1000">
    <property type="entry name" value="HAD superfamily/HAD-like"/>
    <property type="match status" value="1"/>
</dbReference>
<evidence type="ECO:0000313" key="2">
    <source>
        <dbReference type="Proteomes" id="UP000290909"/>
    </source>
</evidence>
<dbReference type="PANTHER" id="PTHR10000">
    <property type="entry name" value="PHOSPHOSERINE PHOSPHATASE"/>
    <property type="match status" value="1"/>
</dbReference>
<dbReference type="Pfam" id="PF08282">
    <property type="entry name" value="Hydrolase_3"/>
    <property type="match status" value="2"/>
</dbReference>
<dbReference type="SUPFAM" id="SSF56784">
    <property type="entry name" value="HAD-like"/>
    <property type="match status" value="1"/>
</dbReference>
<dbReference type="NCBIfam" id="TIGR01484">
    <property type="entry name" value="HAD-SF-IIB"/>
    <property type="match status" value="1"/>
</dbReference>
<dbReference type="GO" id="GO:0016791">
    <property type="term" value="F:phosphatase activity"/>
    <property type="evidence" value="ECO:0007669"/>
    <property type="project" value="TreeGrafter"/>
</dbReference>
<dbReference type="GO" id="GO:0000287">
    <property type="term" value="F:magnesium ion binding"/>
    <property type="evidence" value="ECO:0007669"/>
    <property type="project" value="TreeGrafter"/>
</dbReference>
<name>A0A449BJH6_9MOLU</name>
<gene>
    <name evidence="1" type="primary">yidA</name>
    <name evidence="1" type="ORF">NCTC10172_00620</name>
</gene>
<dbReference type="RefSeq" id="WP_051659017.1">
    <property type="nucleotide sequence ID" value="NZ_LR215050.1"/>
</dbReference>
<dbReference type="EMBL" id="LR215050">
    <property type="protein sequence ID" value="VEU82602.1"/>
    <property type="molecule type" value="Genomic_DNA"/>
</dbReference>
<organism evidence="1 2">
    <name type="scientific">Acholeplasma hippikon</name>
    <dbReference type="NCBI Taxonomy" id="264636"/>
    <lineage>
        <taxon>Bacteria</taxon>
        <taxon>Bacillati</taxon>
        <taxon>Mycoplasmatota</taxon>
        <taxon>Mollicutes</taxon>
        <taxon>Acholeplasmatales</taxon>
        <taxon>Acholeplasmataceae</taxon>
        <taxon>Acholeplasma</taxon>
    </lineage>
</organism>
<dbReference type="InterPro" id="IPR006379">
    <property type="entry name" value="HAD-SF_hydro_IIB"/>
</dbReference>
<dbReference type="EC" id="3.1.3.-" evidence="1"/>
<dbReference type="AlphaFoldDB" id="A0A449BJH6"/>
<dbReference type="STRING" id="1408416.GCA_000702765_00865"/>
<dbReference type="PANTHER" id="PTHR10000:SF8">
    <property type="entry name" value="HAD SUPERFAMILY HYDROLASE-LIKE, TYPE 3"/>
    <property type="match status" value="1"/>
</dbReference>
<accession>A0A449BJH6</accession>
<dbReference type="Gene3D" id="3.30.1240.10">
    <property type="match status" value="1"/>
</dbReference>
<dbReference type="Proteomes" id="UP000290909">
    <property type="component" value="Chromosome"/>
</dbReference>
<keyword evidence="2" id="KW-1185">Reference proteome</keyword>
<dbReference type="KEGG" id="ahk:NCTC10172_00620"/>
<keyword evidence="1" id="KW-0378">Hydrolase</keyword>
<protein>
    <submittedName>
        <fullName evidence="1">COF family HAD hydrolase protein</fullName>
        <ecNumber evidence="1">3.1.3.-</ecNumber>
    </submittedName>
</protein>
<sequence>MKKVLFSDYDGTFYRNELELRQNIEHVNKMRENGNLFVITTGRSFQSFKNVQAKNYAPFDYLILCGGALILDKDLNILKKSLMTSFQITSIINELTKFRAFYQDLTFVTLETRELMYESSQEITKITMNCQDREKAYEISEALQNLLIGINVYVIDIGKGYLVEMVDHRINKSKAISHLIEMKNLNEYEVITVGDSANDLEMIRDFNGYIMDNAVSELKTYSNKVVKDIHHLLTTEDLI</sequence>
<proteinExistence type="predicted"/>
<dbReference type="GO" id="GO:0005829">
    <property type="term" value="C:cytosol"/>
    <property type="evidence" value="ECO:0007669"/>
    <property type="project" value="TreeGrafter"/>
</dbReference>
<reference evidence="1 2" key="1">
    <citation type="submission" date="2019-01" db="EMBL/GenBank/DDBJ databases">
        <authorList>
            <consortium name="Pathogen Informatics"/>
        </authorList>
    </citation>
    <scope>NUCLEOTIDE SEQUENCE [LARGE SCALE GENOMIC DNA]</scope>
    <source>
        <strain evidence="1 2">NCTC10172</strain>
    </source>
</reference>
<evidence type="ECO:0000313" key="1">
    <source>
        <dbReference type="EMBL" id="VEU82602.1"/>
    </source>
</evidence>
<dbReference type="InterPro" id="IPR023214">
    <property type="entry name" value="HAD_sf"/>
</dbReference>
<dbReference type="InterPro" id="IPR036412">
    <property type="entry name" value="HAD-like_sf"/>
</dbReference>